<gene>
    <name evidence="3" type="primary">nusB</name>
    <name evidence="3" type="ORF">MCAN360_0068</name>
</gene>
<dbReference type="EMBL" id="AP014631">
    <property type="protein sequence ID" value="BAP39358.1"/>
    <property type="molecule type" value="Genomic_DNA"/>
</dbReference>
<evidence type="ECO:0000313" key="4">
    <source>
        <dbReference type="Proteomes" id="UP000031641"/>
    </source>
</evidence>
<feature type="domain" description="NusB/RsmB/TIM44" evidence="2">
    <location>
        <begin position="49"/>
        <end position="142"/>
    </location>
</feature>
<dbReference type="KEGG" id="mcan:MCAN360_0068"/>
<dbReference type="AlphaFoldDB" id="A0A077L8I9"/>
<proteinExistence type="predicted"/>
<dbReference type="Gene3D" id="1.10.940.10">
    <property type="entry name" value="NusB-like"/>
    <property type="match status" value="1"/>
</dbReference>
<dbReference type="HOGENOM" id="CLU_087843_5_0_14"/>
<dbReference type="GO" id="GO:0006355">
    <property type="term" value="P:regulation of DNA-templated transcription"/>
    <property type="evidence" value="ECO:0007669"/>
    <property type="project" value="InterPro"/>
</dbReference>
<keyword evidence="4" id="KW-1185">Reference proteome</keyword>
<dbReference type="Pfam" id="PF01029">
    <property type="entry name" value="NusB"/>
    <property type="match status" value="1"/>
</dbReference>
<sequence>MEIDNKEKKHIKNKSNFLINKYHFRRRIITFIYQNELFEHEINIEEIFENNLNEISTKELKTLEIIKSKYQTLTNIGKKFLLEEWKWERISPLVRAILLYGIYELTFNEPKVVINEMINITKLFSPGEDFKFVNKILDRISKQIIKN</sequence>
<dbReference type="STRING" id="29554.MCAN360_0068"/>
<dbReference type="InterPro" id="IPR035926">
    <property type="entry name" value="NusB-like_sf"/>
</dbReference>
<name>A0A077L8I9_9BACT</name>
<evidence type="ECO:0000259" key="2">
    <source>
        <dbReference type="Pfam" id="PF01029"/>
    </source>
</evidence>
<reference evidence="4" key="1">
    <citation type="journal article" date="2014" name="Genome Announc.">
        <title>Complete Genome Sequence of Mycoplasma canadense Strain HAZ 360_1 from Bovine Mastitic Milk in Japan.</title>
        <authorList>
            <person name="Hata E."/>
        </authorList>
    </citation>
    <scope>NUCLEOTIDE SEQUENCE [LARGE SCALE GENOMIC DNA]</scope>
    <source>
        <strain evidence="4">HAZ360_1</strain>
    </source>
</reference>
<organism evidence="3 4">
    <name type="scientific">Metamycoplasma canadense</name>
    <dbReference type="NCBI Taxonomy" id="29554"/>
    <lineage>
        <taxon>Bacteria</taxon>
        <taxon>Bacillati</taxon>
        <taxon>Mycoplasmatota</taxon>
        <taxon>Mycoplasmoidales</taxon>
        <taxon>Metamycoplasmataceae</taxon>
        <taxon>Metamycoplasma</taxon>
    </lineage>
</organism>
<protein>
    <submittedName>
        <fullName evidence="3">Transcription termination factor NusB</fullName>
    </submittedName>
</protein>
<dbReference type="SUPFAM" id="SSF48013">
    <property type="entry name" value="NusB-like"/>
    <property type="match status" value="1"/>
</dbReference>
<dbReference type="InterPro" id="IPR006027">
    <property type="entry name" value="NusB_RsmB_TIM44"/>
</dbReference>
<dbReference type="OrthoDB" id="389272at2"/>
<dbReference type="RefSeq" id="WP_045433184.1">
    <property type="nucleotide sequence ID" value="NZ_AP014631.1"/>
</dbReference>
<keyword evidence="1" id="KW-0694">RNA-binding</keyword>
<dbReference type="GO" id="GO:0003723">
    <property type="term" value="F:RNA binding"/>
    <property type="evidence" value="ECO:0007669"/>
    <property type="project" value="UniProtKB-KW"/>
</dbReference>
<dbReference type="Proteomes" id="UP000031641">
    <property type="component" value="Chromosome"/>
</dbReference>
<accession>A0A077L8I9</accession>
<evidence type="ECO:0000256" key="1">
    <source>
        <dbReference type="ARBA" id="ARBA00022884"/>
    </source>
</evidence>
<evidence type="ECO:0000313" key="3">
    <source>
        <dbReference type="EMBL" id="BAP39358.1"/>
    </source>
</evidence>